<keyword evidence="3" id="KW-0813">Transport</keyword>
<dbReference type="GO" id="GO:0009279">
    <property type="term" value="C:cell outer membrane"/>
    <property type="evidence" value="ECO:0007669"/>
    <property type="project" value="UniProtKB-SubCell"/>
</dbReference>
<reference evidence="8 9" key="1">
    <citation type="submission" date="2017-06" db="EMBL/GenBank/DDBJ databases">
        <authorList>
            <person name="Kim H.J."/>
            <person name="Triplett B.A."/>
        </authorList>
    </citation>
    <scope>NUCLEOTIDE SEQUENCE [LARGE SCALE GENOMIC DNA]</scope>
    <source>
        <strain evidence="8 9">DSM 19307</strain>
    </source>
</reference>
<dbReference type="PANTHER" id="PTHR30026:SF20">
    <property type="entry name" value="OUTER MEMBRANE PROTEIN TOLC"/>
    <property type="match status" value="1"/>
</dbReference>
<dbReference type="SUPFAM" id="SSF56954">
    <property type="entry name" value="Outer membrane efflux proteins (OEP)"/>
    <property type="match status" value="1"/>
</dbReference>
<name>A0A239KKU5_EKHLU</name>
<evidence type="ECO:0000256" key="1">
    <source>
        <dbReference type="ARBA" id="ARBA00004442"/>
    </source>
</evidence>
<evidence type="ECO:0000256" key="6">
    <source>
        <dbReference type="ARBA" id="ARBA00023136"/>
    </source>
</evidence>
<dbReference type="OrthoDB" id="1680428at2"/>
<proteinExistence type="inferred from homology"/>
<keyword evidence="6" id="KW-0472">Membrane</keyword>
<evidence type="ECO:0000256" key="7">
    <source>
        <dbReference type="ARBA" id="ARBA00023237"/>
    </source>
</evidence>
<dbReference type="EMBL" id="FZPD01000004">
    <property type="protein sequence ID" value="SNT18318.1"/>
    <property type="molecule type" value="Genomic_DNA"/>
</dbReference>
<gene>
    <name evidence="8" type="ORF">SAMN05421640_2709</name>
</gene>
<dbReference type="InterPro" id="IPR051906">
    <property type="entry name" value="TolC-like"/>
</dbReference>
<keyword evidence="7" id="KW-0998">Cell outer membrane</keyword>
<keyword evidence="9" id="KW-1185">Reference proteome</keyword>
<dbReference type="Proteomes" id="UP000198393">
    <property type="component" value="Unassembled WGS sequence"/>
</dbReference>
<keyword evidence="4" id="KW-1134">Transmembrane beta strand</keyword>
<dbReference type="AlphaFoldDB" id="A0A239KKU5"/>
<organism evidence="8 9">
    <name type="scientific">Ekhidna lutea</name>
    <dbReference type="NCBI Taxonomy" id="447679"/>
    <lineage>
        <taxon>Bacteria</taxon>
        <taxon>Pseudomonadati</taxon>
        <taxon>Bacteroidota</taxon>
        <taxon>Cytophagia</taxon>
        <taxon>Cytophagales</taxon>
        <taxon>Reichenbachiellaceae</taxon>
        <taxon>Ekhidna</taxon>
    </lineage>
</organism>
<accession>A0A239KKU5</accession>
<dbReference type="GO" id="GO:0015562">
    <property type="term" value="F:efflux transmembrane transporter activity"/>
    <property type="evidence" value="ECO:0007669"/>
    <property type="project" value="InterPro"/>
</dbReference>
<dbReference type="Pfam" id="PF02321">
    <property type="entry name" value="OEP"/>
    <property type="match status" value="1"/>
</dbReference>
<dbReference type="RefSeq" id="WP_089357393.1">
    <property type="nucleotide sequence ID" value="NZ_FZPD01000004.1"/>
</dbReference>
<dbReference type="InterPro" id="IPR003423">
    <property type="entry name" value="OMP_efflux"/>
</dbReference>
<comment type="similarity">
    <text evidence="2">Belongs to the outer membrane factor (OMF) (TC 1.B.17) family.</text>
</comment>
<evidence type="ECO:0000256" key="5">
    <source>
        <dbReference type="ARBA" id="ARBA00022692"/>
    </source>
</evidence>
<protein>
    <submittedName>
        <fullName evidence="8">Outer membrane protein TolC</fullName>
    </submittedName>
</protein>
<dbReference type="GO" id="GO:1990281">
    <property type="term" value="C:efflux pump complex"/>
    <property type="evidence" value="ECO:0007669"/>
    <property type="project" value="TreeGrafter"/>
</dbReference>
<sequence length="439" mass="50366">MESSLVIKGWKLEVREIETRGWKVEVRLLDDRSWKLVLTSIFYLLISFAKAQTLENYQFQAAEQNPGLQAKYKAFEATMERIPQASSLQDPTFSFGYFISPVETRVGPQRARFSLTQMFPWFGTLKASGDVAALNAEAQYQVFLDARNKLYYQIAVAYYPLYELDKWIELESENAEILESYKIIATTKFENDQGTLVDVLRVDIMLKDALTNLEILRKKKQPLVTSFNKLLNREEYADVVVTDSLMVTDLAVNRDSLLANNPVLDELEIRLEASKKQEVLAEKQGLPKLGVGLDYVIVSERTDMSVPDNGQNALMPMVTVGIPIFRGKYKSARKEAQLMQDSYSLQKEDRINQLISGYEMADFDRVKQMELLKLYDEQITETQQVLNLLLSAYGNSGTAFEEVLRTQQQLLKYKKMKATAMMDYHVAVARLNYLTAKKY</sequence>
<evidence type="ECO:0000313" key="9">
    <source>
        <dbReference type="Proteomes" id="UP000198393"/>
    </source>
</evidence>
<evidence type="ECO:0000313" key="8">
    <source>
        <dbReference type="EMBL" id="SNT18318.1"/>
    </source>
</evidence>
<dbReference type="Gene3D" id="1.20.1600.10">
    <property type="entry name" value="Outer membrane efflux proteins (OEP)"/>
    <property type="match status" value="1"/>
</dbReference>
<evidence type="ECO:0000256" key="4">
    <source>
        <dbReference type="ARBA" id="ARBA00022452"/>
    </source>
</evidence>
<evidence type="ECO:0000256" key="3">
    <source>
        <dbReference type="ARBA" id="ARBA00022448"/>
    </source>
</evidence>
<dbReference type="PANTHER" id="PTHR30026">
    <property type="entry name" value="OUTER MEMBRANE PROTEIN TOLC"/>
    <property type="match status" value="1"/>
</dbReference>
<evidence type="ECO:0000256" key="2">
    <source>
        <dbReference type="ARBA" id="ARBA00007613"/>
    </source>
</evidence>
<dbReference type="GO" id="GO:0015288">
    <property type="term" value="F:porin activity"/>
    <property type="evidence" value="ECO:0007669"/>
    <property type="project" value="TreeGrafter"/>
</dbReference>
<comment type="subcellular location">
    <subcellularLocation>
        <location evidence="1">Cell outer membrane</location>
    </subcellularLocation>
</comment>
<keyword evidence="5" id="KW-0812">Transmembrane</keyword>